<protein>
    <recommendedName>
        <fullName evidence="4">LamG-like jellyroll fold domain-containing protein</fullName>
    </recommendedName>
</protein>
<feature type="compositionally biased region" description="Acidic residues" evidence="3">
    <location>
        <begin position="322"/>
        <end position="346"/>
    </location>
</feature>
<evidence type="ECO:0000256" key="2">
    <source>
        <dbReference type="ARBA" id="ARBA00023157"/>
    </source>
</evidence>
<keyword evidence="2" id="KW-1015">Disulfide bond</keyword>
<evidence type="ECO:0000313" key="5">
    <source>
        <dbReference type="EMBL" id="SVB26946.1"/>
    </source>
</evidence>
<evidence type="ECO:0000259" key="4">
    <source>
        <dbReference type="SMART" id="SM00560"/>
    </source>
</evidence>
<feature type="region of interest" description="Disordered" evidence="3">
    <location>
        <begin position="322"/>
        <end position="350"/>
    </location>
</feature>
<dbReference type="PANTHER" id="PTHR42754:SF1">
    <property type="entry name" value="LIPOPROTEIN"/>
    <property type="match status" value="1"/>
</dbReference>
<dbReference type="Pfam" id="PF13385">
    <property type="entry name" value="Laminin_G_3"/>
    <property type="match status" value="1"/>
</dbReference>
<gene>
    <name evidence="5" type="ORF">METZ01_LOCUS179800</name>
</gene>
<evidence type="ECO:0000256" key="3">
    <source>
        <dbReference type="SAM" id="MobiDB-lite"/>
    </source>
</evidence>
<evidence type="ECO:0000256" key="1">
    <source>
        <dbReference type="ARBA" id="ARBA00022729"/>
    </source>
</evidence>
<reference evidence="5" key="1">
    <citation type="submission" date="2018-05" db="EMBL/GenBank/DDBJ databases">
        <authorList>
            <person name="Lanie J.A."/>
            <person name="Ng W.-L."/>
            <person name="Kazmierczak K.M."/>
            <person name="Andrzejewski T.M."/>
            <person name="Davidsen T.M."/>
            <person name="Wayne K.J."/>
            <person name="Tettelin H."/>
            <person name="Glass J.I."/>
            <person name="Rusch D."/>
            <person name="Podicherti R."/>
            <person name="Tsui H.-C.T."/>
            <person name="Winkler M.E."/>
        </authorList>
    </citation>
    <scope>NUCLEOTIDE SEQUENCE</scope>
</reference>
<dbReference type="InterPro" id="IPR006558">
    <property type="entry name" value="LamG-like"/>
</dbReference>
<dbReference type="SMART" id="SM00560">
    <property type="entry name" value="LamGL"/>
    <property type="match status" value="1"/>
</dbReference>
<name>A0A382CLF3_9ZZZZ</name>
<feature type="domain" description="LamG-like jellyroll fold" evidence="4">
    <location>
        <begin position="89"/>
        <end position="216"/>
    </location>
</feature>
<feature type="non-terminal residue" evidence="5">
    <location>
        <position position="623"/>
    </location>
</feature>
<dbReference type="EMBL" id="UINC01035091">
    <property type="protein sequence ID" value="SVB26946.1"/>
    <property type="molecule type" value="Genomic_DNA"/>
</dbReference>
<keyword evidence="1" id="KW-0732">Signal</keyword>
<dbReference type="SUPFAM" id="SSF49899">
    <property type="entry name" value="Concanavalin A-like lectins/glucanases"/>
    <property type="match status" value="1"/>
</dbReference>
<dbReference type="PANTHER" id="PTHR42754">
    <property type="entry name" value="ENDOGLUCANASE"/>
    <property type="match status" value="1"/>
</dbReference>
<dbReference type="Gene3D" id="2.60.120.200">
    <property type="match status" value="1"/>
</dbReference>
<proteinExistence type="predicted"/>
<dbReference type="AlphaFoldDB" id="A0A382CLF3"/>
<accession>A0A382CLF3</accession>
<sequence>MMSRIRFLIFSSTVLYLSCSDPDSDPEDCAGITNGSSICGCTDSTAFNYNSNATYDDGSCEDHLDNGDYFLYFNGFDAYVDLGDLMSQGSYTKAAWVRRSVGDGNSNNILSGNTGHAFWAPENQGAQLSSGHNGNYSAVQDPDPLPENVWTFVAVTFDVALGELTLYANGVQVSQATGIEPPNESTTTYISRFASGFGWNGSIDEVAIWGKALGTFEIAELSDATSDMDATVDRGNYVSSGDLTGYWKMNEGQGDILSDASGNENTGTIYLANWTTCDECGCMDVTACNHDPSATIDNRSCEYVEEACEACVDGQIMNLDNDLDSTCDEDDEDDDNDNVPDEEDSDPFNNKVCSDTDGDGCDDCSSGILDTSNDGPDDDNDGICNQCGSTDTTFSTILTGTAGYDIVKSTGCSYVVSGSNGRTILMKIDEFGNEIWSRSYGEISGNHWGNSVNPTSDGGYIIGAAQNTIIKTDSIGTFQWYHRLSYSSPHYVEDVLQTFSGDYIVVGGVGADPGTSGHSQKGQAFILRMSEGGGVQWVKRYGIANTPNDSFWGVVQANDGGFVMAGEKLHDRNFEFYDHFWIMKTDGNGNEVWSHELGGNYWDEALDIVKLSDDSYILTGKKS</sequence>
<organism evidence="5">
    <name type="scientific">marine metagenome</name>
    <dbReference type="NCBI Taxonomy" id="408172"/>
    <lineage>
        <taxon>unclassified sequences</taxon>
        <taxon>metagenomes</taxon>
        <taxon>ecological metagenomes</taxon>
    </lineage>
</organism>
<dbReference type="InterPro" id="IPR013320">
    <property type="entry name" value="ConA-like_dom_sf"/>
</dbReference>